<proteinExistence type="predicted"/>
<gene>
    <name evidence="1" type="ORF">GCM10011518_18160</name>
</gene>
<dbReference type="InterPro" id="IPR050708">
    <property type="entry name" value="T6SS_VgrG/RHS"/>
</dbReference>
<reference evidence="2" key="1">
    <citation type="journal article" date="2019" name="Int. J. Syst. Evol. Microbiol.">
        <title>The Global Catalogue of Microorganisms (GCM) 10K type strain sequencing project: providing services to taxonomists for standard genome sequencing and annotation.</title>
        <authorList>
            <consortium name="The Broad Institute Genomics Platform"/>
            <consortium name="The Broad Institute Genome Sequencing Center for Infectious Disease"/>
            <person name="Wu L."/>
            <person name="Ma J."/>
        </authorList>
    </citation>
    <scope>NUCLEOTIDE SEQUENCE [LARGE SCALE GENOMIC DNA]</scope>
    <source>
        <strain evidence="2">CGMCC 1.16060</strain>
    </source>
</reference>
<dbReference type="PANTHER" id="PTHR32305">
    <property type="match status" value="1"/>
</dbReference>
<keyword evidence="2" id="KW-1185">Reference proteome</keyword>
<evidence type="ECO:0008006" key="3">
    <source>
        <dbReference type="Google" id="ProtNLM"/>
    </source>
</evidence>
<dbReference type="Proteomes" id="UP000655016">
    <property type="component" value="Unassembled WGS sequence"/>
</dbReference>
<dbReference type="InterPro" id="IPR022385">
    <property type="entry name" value="Rhs_assc_core"/>
</dbReference>
<sequence>MKTETNPYGQTSTYECDSWFRKIKATDYLQNTIAYTYTNNIVDNSTVLSAVSSDGTETSEKYDEFGRKINEVVKANVSGYYITKNYTHDIYDRIIAEGVPYKAGSIRRFQKIYDVYGRVIQQISPTGLRANITYSGLTSTADDGSKTKKITKDAIGNVIEVIDSPGGTIKYSYYANGNLKETDVDGIKTKILQDKWGRKTQLEDPSAGTYKYTYNDFNELIKEENNNGITNYKLNSLGRLEEKTILGTNTDSKTIYSYNSLKQISGSEFTDNWNGGIKTTKTYFYDSLHRNDKIAENTPYAAFTKAITYDHFGRIDTETSISTAGGKTSSKTLKRTYQNGSFYQILDGTTVLWQKDNIDFNGELGWGTFGNGIIVTNKHDGDGYNTSKEFTLGTTNLLKLENFFDREKGNLNSRKTNLFDYPEEFKYDSLDRLTEIITLEQFLSNTFNTSNVEGYQGENVSGISSSGGALSVQITNAGGTVKRTLLTGAKLGDGITLAFDLRRILGSDSYNVYIQEQDPVSLATVKYLKGTIASTSIGYTLSHTVTQYTNVILRIEKVNTTSLNVFILDNVVGKRKIPALQGYDTKGRITSNDLGTYNYPTSGKVYQNSSIDISTNALPYYQSKPAQTVTYNAFNSPYQIEDTGVEKVSFNYNDNNDRSTIFYGGVQDKLLRPYRKYYSGDGTMEIKENKITGEVEFITYIGGDGYSAPVVFKSDGGSNQNYLYLHRDYQESIIAISNQAGTIVEKRLFDPWGNIIKVLDGAGNTLTGLTLLDRGYTGHEHLQSVGFIHMNGRLYDPKLRRFIQADNNIQNPFDSQNYNRYGYVLNNPLKYTDPSGEFWNVVVGYLFAAYVSGAYASGGELNPAKWNSSAYLNIAAKGASIGASTVATNFTNNYLDNYNKPPELGISAADVGNKDLHPYVSNESSNSSRYNNQALEYAGSATAVLVADDATVIGVADDVLIPVVAGIGTGIWLLNNREVILEDTREIVDAINRSLDPKGFHYVTYTKTSLDGSKVYVGRSSGVGTPEQIVKQRDAGHHMIGYGDAVLTSSLPATVDGGYTNRLGDPSYWSIRGSEQLQIEYWYARGMSGNSIWGIGINNGNLPKYIEYGLRLLF</sequence>
<dbReference type="PANTHER" id="PTHR32305:SF15">
    <property type="entry name" value="PROTEIN RHSA-RELATED"/>
    <property type="match status" value="1"/>
</dbReference>
<accession>A0ABQ1U3H2</accession>
<organism evidence="1 2">
    <name type="scientific">Flavobacterium limi</name>
    <dbReference type="NCBI Taxonomy" id="2045105"/>
    <lineage>
        <taxon>Bacteria</taxon>
        <taxon>Pseudomonadati</taxon>
        <taxon>Bacteroidota</taxon>
        <taxon>Flavobacteriia</taxon>
        <taxon>Flavobacteriales</taxon>
        <taxon>Flavobacteriaceae</taxon>
        <taxon>Flavobacterium</taxon>
    </lineage>
</organism>
<dbReference type="RefSeq" id="WP_163393821.1">
    <property type="nucleotide sequence ID" value="NZ_BMKP01000003.1"/>
</dbReference>
<name>A0ABQ1U3H2_9FLAO</name>
<evidence type="ECO:0000313" key="2">
    <source>
        <dbReference type="Proteomes" id="UP000655016"/>
    </source>
</evidence>
<dbReference type="EMBL" id="BMKP01000003">
    <property type="protein sequence ID" value="GGF09328.1"/>
    <property type="molecule type" value="Genomic_DNA"/>
</dbReference>
<comment type="caution">
    <text evidence="1">The sequence shown here is derived from an EMBL/GenBank/DDBJ whole genome shotgun (WGS) entry which is preliminary data.</text>
</comment>
<dbReference type="Gene3D" id="2.180.10.10">
    <property type="entry name" value="RHS repeat-associated core"/>
    <property type="match status" value="2"/>
</dbReference>
<dbReference type="NCBIfam" id="TIGR03696">
    <property type="entry name" value="Rhs_assc_core"/>
    <property type="match status" value="1"/>
</dbReference>
<protein>
    <recommendedName>
        <fullName evidence="3">RHS repeat-associated core domain-containing protein</fullName>
    </recommendedName>
</protein>
<evidence type="ECO:0000313" key="1">
    <source>
        <dbReference type="EMBL" id="GGF09328.1"/>
    </source>
</evidence>